<comment type="caution">
    <text evidence="1">The sequence shown here is derived from an EMBL/GenBank/DDBJ whole genome shotgun (WGS) entry which is preliminary data.</text>
</comment>
<dbReference type="Gene3D" id="2.40.400.10">
    <property type="entry name" value="Acetoacetate decarboxylase-like"/>
    <property type="match status" value="1"/>
</dbReference>
<sequence>MEGSTNGEACFLDVGGWAHPFGRAPWHFEGETLSVYVEAASGSLAPFFPEPLTLAGPPVFRLTVHALRSDCGLGREWAARNPRRSQFHEAVIAFNAEIDGVSGNWDPFMWTDAEAQLSVGRELYGFSMRLGEISMTRRPALNGWRSGDIIAAQACQDGRPIFSMEMELGKTGAEAAPVPVAGTPVFYSRRTLPRPGNPAVSDVELCRTTMQNLRLGEVWSGHGAFRIEHDRLSALADGKVLGARWSSFEMTKIPAEVLGRWTVNSEGRS</sequence>
<accession>A0ABR9GQZ4</accession>
<dbReference type="RefSeq" id="WP_192567343.1">
    <property type="nucleotide sequence ID" value="NZ_JACZEP010000005.1"/>
</dbReference>
<evidence type="ECO:0000313" key="2">
    <source>
        <dbReference type="Proteomes" id="UP000598227"/>
    </source>
</evidence>
<reference evidence="1 2" key="1">
    <citation type="submission" date="2020-09" db="EMBL/GenBank/DDBJ databases">
        <title>Draft Genome Sequence of Aminobacter carboxidus type strain DSM 1086, a soil Gram-negative carboxydobacterium.</title>
        <authorList>
            <person name="Turrini P."/>
            <person name="Tescari M."/>
            <person name="Artuso I."/>
            <person name="Lugli G.A."/>
            <person name="Frangipani E."/>
            <person name="Ventura M."/>
            <person name="Visca P."/>
        </authorList>
    </citation>
    <scope>NUCLEOTIDE SEQUENCE [LARGE SCALE GENOMIC DNA]</scope>
    <source>
        <strain evidence="1 2">DSM 1086</strain>
    </source>
</reference>
<dbReference type="InterPro" id="IPR010451">
    <property type="entry name" value="Acetoacetate_decarboxylase"/>
</dbReference>
<evidence type="ECO:0000313" key="1">
    <source>
        <dbReference type="EMBL" id="MBE1206061.1"/>
    </source>
</evidence>
<dbReference type="InterPro" id="IPR023375">
    <property type="entry name" value="ADC_dom_sf"/>
</dbReference>
<proteinExistence type="predicted"/>
<dbReference type="SUPFAM" id="SSF160104">
    <property type="entry name" value="Acetoacetate decarboxylase-like"/>
    <property type="match status" value="1"/>
</dbReference>
<keyword evidence="2" id="KW-1185">Reference proteome</keyword>
<dbReference type="EMBL" id="JACZEP010000005">
    <property type="protein sequence ID" value="MBE1206061.1"/>
    <property type="molecule type" value="Genomic_DNA"/>
</dbReference>
<protein>
    <submittedName>
        <fullName evidence="1">Acetoacetate decarboxylase family protein</fullName>
    </submittedName>
</protein>
<organism evidence="1 2">
    <name type="scientific">Aminobacter carboxidus</name>
    <dbReference type="NCBI Taxonomy" id="376165"/>
    <lineage>
        <taxon>Bacteria</taxon>
        <taxon>Pseudomonadati</taxon>
        <taxon>Pseudomonadota</taxon>
        <taxon>Alphaproteobacteria</taxon>
        <taxon>Hyphomicrobiales</taxon>
        <taxon>Phyllobacteriaceae</taxon>
        <taxon>Aminobacter</taxon>
    </lineage>
</organism>
<dbReference type="Proteomes" id="UP000598227">
    <property type="component" value="Unassembled WGS sequence"/>
</dbReference>
<gene>
    <name evidence="1" type="ORF">IHE39_17330</name>
</gene>
<dbReference type="Pfam" id="PF06314">
    <property type="entry name" value="ADC"/>
    <property type="match status" value="1"/>
</dbReference>
<name>A0ABR9GQZ4_9HYPH</name>